<comment type="caution">
    <text evidence="1">The sequence shown here is derived from an EMBL/GenBank/DDBJ whole genome shotgun (WGS) entry which is preliminary data.</text>
</comment>
<evidence type="ECO:0000313" key="1">
    <source>
        <dbReference type="EMBL" id="GBM92944.1"/>
    </source>
</evidence>
<protein>
    <submittedName>
        <fullName evidence="1">Uncharacterized protein</fullName>
    </submittedName>
</protein>
<evidence type="ECO:0000313" key="2">
    <source>
        <dbReference type="Proteomes" id="UP000499080"/>
    </source>
</evidence>
<sequence length="104" mass="11975">MKVKNPESFKMKVTLSQKQKRVPIFTPFPLLICSFVWSTTAHTRIQSENELNGKRENDFLDSMSLPDGLILSAEEQASGEKGAEIFFWPRTSLFKDTTKCRIFE</sequence>
<gene>
    <name evidence="1" type="ORF">AVEN_31780_1</name>
</gene>
<name>A0A4Y2JSM3_ARAVE</name>
<dbReference type="AlphaFoldDB" id="A0A4Y2JSM3"/>
<reference evidence="1 2" key="1">
    <citation type="journal article" date="2019" name="Sci. Rep.">
        <title>Orb-weaving spider Araneus ventricosus genome elucidates the spidroin gene catalogue.</title>
        <authorList>
            <person name="Kono N."/>
            <person name="Nakamura H."/>
            <person name="Ohtoshi R."/>
            <person name="Moran D.A.P."/>
            <person name="Shinohara A."/>
            <person name="Yoshida Y."/>
            <person name="Fujiwara M."/>
            <person name="Mori M."/>
            <person name="Tomita M."/>
            <person name="Arakawa K."/>
        </authorList>
    </citation>
    <scope>NUCLEOTIDE SEQUENCE [LARGE SCALE GENOMIC DNA]</scope>
</reference>
<dbReference type="EMBL" id="BGPR01003833">
    <property type="protein sequence ID" value="GBM92944.1"/>
    <property type="molecule type" value="Genomic_DNA"/>
</dbReference>
<organism evidence="1 2">
    <name type="scientific">Araneus ventricosus</name>
    <name type="common">Orbweaver spider</name>
    <name type="synonym">Epeira ventricosa</name>
    <dbReference type="NCBI Taxonomy" id="182803"/>
    <lineage>
        <taxon>Eukaryota</taxon>
        <taxon>Metazoa</taxon>
        <taxon>Ecdysozoa</taxon>
        <taxon>Arthropoda</taxon>
        <taxon>Chelicerata</taxon>
        <taxon>Arachnida</taxon>
        <taxon>Araneae</taxon>
        <taxon>Araneomorphae</taxon>
        <taxon>Entelegynae</taxon>
        <taxon>Araneoidea</taxon>
        <taxon>Araneidae</taxon>
        <taxon>Araneus</taxon>
    </lineage>
</organism>
<accession>A0A4Y2JSM3</accession>
<keyword evidence="2" id="KW-1185">Reference proteome</keyword>
<proteinExistence type="predicted"/>
<dbReference type="Proteomes" id="UP000499080">
    <property type="component" value="Unassembled WGS sequence"/>
</dbReference>